<evidence type="ECO:0000313" key="1">
    <source>
        <dbReference type="EMBL" id="CAG8544151.1"/>
    </source>
</evidence>
<name>A0ACA9LW56_9GLOM</name>
<evidence type="ECO:0000313" key="2">
    <source>
        <dbReference type="Proteomes" id="UP000789860"/>
    </source>
</evidence>
<feature type="non-terminal residue" evidence="1">
    <location>
        <position position="1"/>
    </location>
</feature>
<protein>
    <submittedName>
        <fullName evidence="1">6713_t:CDS:1</fullName>
    </submittedName>
</protein>
<sequence length="439" mass="48730">NMDGNTSTSGYKVILGILLGAGYNINSIMGAGIFNPDSIWLLVQSAGIALILYVVCGIISLLGSLIYIELGIRSLPKGMGEQTYINDAFPNQINLGHLILMCPPSTFSTFFEEMLTTLTKTTCVTLIKIIALVIISIIGLVKLETNSIIWSGIFDSRPQSPGAYFNGILKVLFTYEDFIGELSDPKEKKLIYSSLISVGVSFLLYFFTTAAFITVVGYDISNNVSIPIALRFGNKLFGETGEQLMAGLIVISAFGSVATTVFVYGRIIKYAASTRFIPWRPDLFNIYDKTFNTPTNALLAQFIYCLVLTIIFSLIGGNDPFDFFSSSSQYLAMMFHGASAISLLILKYKVRFDGFTIYKHIVGIYLLIIVLIIILSLFPPEPEYHNFNYLIPYAISWGAALLGVIIWRFRKPREGLNDTTEQNSESEYMEGFKESIIIN</sequence>
<dbReference type="Proteomes" id="UP000789860">
    <property type="component" value="Unassembled WGS sequence"/>
</dbReference>
<keyword evidence="2" id="KW-1185">Reference proteome</keyword>
<comment type="caution">
    <text evidence="1">The sequence shown here is derived from an EMBL/GenBank/DDBJ whole genome shotgun (WGS) entry which is preliminary data.</text>
</comment>
<dbReference type="EMBL" id="CAJVPM010007285">
    <property type="protein sequence ID" value="CAG8544151.1"/>
    <property type="molecule type" value="Genomic_DNA"/>
</dbReference>
<accession>A0ACA9LW56</accession>
<organism evidence="1 2">
    <name type="scientific">Scutellospora calospora</name>
    <dbReference type="NCBI Taxonomy" id="85575"/>
    <lineage>
        <taxon>Eukaryota</taxon>
        <taxon>Fungi</taxon>
        <taxon>Fungi incertae sedis</taxon>
        <taxon>Mucoromycota</taxon>
        <taxon>Glomeromycotina</taxon>
        <taxon>Glomeromycetes</taxon>
        <taxon>Diversisporales</taxon>
        <taxon>Gigasporaceae</taxon>
        <taxon>Scutellospora</taxon>
    </lineage>
</organism>
<proteinExistence type="predicted"/>
<gene>
    <name evidence="1" type="ORF">SCALOS_LOCUS4950</name>
</gene>
<reference evidence="1" key="1">
    <citation type="submission" date="2021-06" db="EMBL/GenBank/DDBJ databases">
        <authorList>
            <person name="Kallberg Y."/>
            <person name="Tangrot J."/>
            <person name="Rosling A."/>
        </authorList>
    </citation>
    <scope>NUCLEOTIDE SEQUENCE</scope>
    <source>
        <strain evidence="1">AU212A</strain>
    </source>
</reference>